<keyword evidence="1" id="KW-0732">Signal</keyword>
<evidence type="ECO:0000313" key="2">
    <source>
        <dbReference type="EMBL" id="MBK1855425.1"/>
    </source>
</evidence>
<protein>
    <submittedName>
        <fullName evidence="2">Uncharacterized protein</fullName>
    </submittedName>
</protein>
<name>A0AAE2SC18_9BACT</name>
<feature type="chain" id="PRO_5041922711" evidence="1">
    <location>
        <begin position="25"/>
        <end position="403"/>
    </location>
</feature>
<keyword evidence="3" id="KW-1185">Reference proteome</keyword>
<dbReference type="AlphaFoldDB" id="A0AAE2SC18"/>
<reference evidence="2" key="1">
    <citation type="submission" date="2021-01" db="EMBL/GenBank/DDBJ databases">
        <title>Modified the classification status of verrucomicrobia.</title>
        <authorList>
            <person name="Feng X."/>
        </authorList>
    </citation>
    <scope>NUCLEOTIDE SEQUENCE</scope>
    <source>
        <strain evidence="2">5K15</strain>
    </source>
</reference>
<evidence type="ECO:0000256" key="1">
    <source>
        <dbReference type="SAM" id="SignalP"/>
    </source>
</evidence>
<gene>
    <name evidence="2" type="ORF">JIN83_10675</name>
</gene>
<evidence type="ECO:0000313" key="3">
    <source>
        <dbReference type="Proteomes" id="UP000634206"/>
    </source>
</evidence>
<dbReference type="Proteomes" id="UP000634206">
    <property type="component" value="Unassembled WGS sequence"/>
</dbReference>
<sequence>MKLLKYPHLLVSSALMLASPHVILAQAPAAAPVKEDQEVTLTFSKQTYTRGMVTQGKTVLINSYYLPKQTPTTWTHKVSMYVYPGIHDAAQYVNNMKANLAKEGVSAEIIPIKDPKLSGISYYEKNERMIKFNTFVYYPAKNGKALLARHFTLRAKPEKEEPFRKLVTLSKKHWNQELMAANYPGFKFPPQQGGPASPKAEPKKLPPLRTIEEKVDNITGKGKLVNVDASFAKSKGSDKIIAAPFSVTLPTTEHVMIMGHPQVPETVRFTLTNADKEYLQSVRFTSLAVDPTAPMNARVHRAVTLLEKQMVPKFFQGYQDAKIIGRYQTKVGPYHAGIIVTQMAHQDGRKFFVKFAGILQEGKAEGAAAVLMLNGSAGEPNSLKDRLRNGFAQQVMHSIRFAK</sequence>
<dbReference type="RefSeq" id="WP_309490038.1">
    <property type="nucleotide sequence ID" value="NZ_JAENIG010000006.1"/>
</dbReference>
<proteinExistence type="predicted"/>
<organism evidence="2 3">
    <name type="scientific">Oceaniferula flava</name>
    <dbReference type="NCBI Taxonomy" id="2800421"/>
    <lineage>
        <taxon>Bacteria</taxon>
        <taxon>Pseudomonadati</taxon>
        <taxon>Verrucomicrobiota</taxon>
        <taxon>Verrucomicrobiia</taxon>
        <taxon>Verrucomicrobiales</taxon>
        <taxon>Verrucomicrobiaceae</taxon>
        <taxon>Oceaniferula</taxon>
    </lineage>
</organism>
<accession>A0AAE2SC18</accession>
<feature type="signal peptide" evidence="1">
    <location>
        <begin position="1"/>
        <end position="24"/>
    </location>
</feature>
<dbReference type="EMBL" id="JAENIG010000006">
    <property type="protein sequence ID" value="MBK1855425.1"/>
    <property type="molecule type" value="Genomic_DNA"/>
</dbReference>
<comment type="caution">
    <text evidence="2">The sequence shown here is derived from an EMBL/GenBank/DDBJ whole genome shotgun (WGS) entry which is preliminary data.</text>
</comment>